<dbReference type="AlphaFoldDB" id="A0A919H108"/>
<dbReference type="Proteomes" id="UP000600026">
    <property type="component" value="Unassembled WGS sequence"/>
</dbReference>
<reference evidence="1" key="1">
    <citation type="submission" date="2020-09" db="EMBL/GenBank/DDBJ databases">
        <title>Whole genome shotgun sequence of Streptomyces xanthophaeus NBRC 12829.</title>
        <authorList>
            <person name="Komaki H."/>
            <person name="Tamura T."/>
        </authorList>
    </citation>
    <scope>NUCLEOTIDE SEQUENCE</scope>
    <source>
        <strain evidence="1">NBRC 12829</strain>
    </source>
</reference>
<comment type="caution">
    <text evidence="1">The sequence shown here is derived from an EMBL/GenBank/DDBJ whole genome shotgun (WGS) entry which is preliminary data.</text>
</comment>
<gene>
    <name evidence="1" type="ORF">Sxan_27830</name>
</gene>
<sequence length="54" mass="5789">MDTIPFSGWSEPKPGAGAKARLVVLLIGRTALRVALFRARAPTAAIRSPLARYP</sequence>
<organism evidence="1 2">
    <name type="scientific">Streptomyces xanthophaeus</name>
    <dbReference type="NCBI Taxonomy" id="67385"/>
    <lineage>
        <taxon>Bacteria</taxon>
        <taxon>Bacillati</taxon>
        <taxon>Actinomycetota</taxon>
        <taxon>Actinomycetes</taxon>
        <taxon>Kitasatosporales</taxon>
        <taxon>Streptomycetaceae</taxon>
        <taxon>Streptomyces</taxon>
    </lineage>
</organism>
<proteinExistence type="predicted"/>
<protein>
    <submittedName>
        <fullName evidence="1">Uncharacterized protein</fullName>
    </submittedName>
</protein>
<evidence type="ECO:0000313" key="1">
    <source>
        <dbReference type="EMBL" id="GHI85419.1"/>
    </source>
</evidence>
<dbReference type="EMBL" id="BNEE01000006">
    <property type="protein sequence ID" value="GHI85419.1"/>
    <property type="molecule type" value="Genomic_DNA"/>
</dbReference>
<evidence type="ECO:0000313" key="2">
    <source>
        <dbReference type="Proteomes" id="UP000600026"/>
    </source>
</evidence>
<keyword evidence="2" id="KW-1185">Reference proteome</keyword>
<accession>A0A919H108</accession>
<name>A0A919H108_9ACTN</name>